<evidence type="ECO:0000313" key="9">
    <source>
        <dbReference type="EMBL" id="TPR42855.1"/>
    </source>
</evidence>
<dbReference type="GO" id="GO:0006508">
    <property type="term" value="P:proteolysis"/>
    <property type="evidence" value="ECO:0007669"/>
    <property type="project" value="UniProtKB-KW"/>
</dbReference>
<dbReference type="InterPro" id="IPR036852">
    <property type="entry name" value="Peptidase_S8/S53_dom_sf"/>
</dbReference>
<proteinExistence type="predicted"/>
<dbReference type="SMART" id="SM00944">
    <property type="entry name" value="Pro-kuma_activ"/>
    <property type="match status" value="1"/>
</dbReference>
<keyword evidence="2 9" id="KW-0645">Protease</keyword>
<dbReference type="GO" id="GO:0008240">
    <property type="term" value="F:tripeptidyl-peptidase activity"/>
    <property type="evidence" value="ECO:0007669"/>
    <property type="project" value="TreeGrafter"/>
</dbReference>
<evidence type="ECO:0000256" key="5">
    <source>
        <dbReference type="ARBA" id="ARBA00022825"/>
    </source>
</evidence>
<evidence type="ECO:0000259" key="8">
    <source>
        <dbReference type="PROSITE" id="PS51695"/>
    </source>
</evidence>
<name>A0A9Q8MTD6_9LACO</name>
<accession>A0A9Q8MTD6</accession>
<sequence>MTRRNYWIYIFFTITILFCLQNSHLVTNVYAENNIKTEKIKNNPSTVPQQSKSSFLVAMKIKHQNSLNTYILNKNNKKFISTKQFSNRYGQDKNNIYIIKRYFYKYHLKVKVYRGNLILKVYGSIKNIQKALKFKFINLNKSGANVIKPNHKLTLPKRYQKNIIDIIGLTNYDGIDHKDHNGNNVSDSDLKSNSPQKFINRYNVSPLSDNSKGKTSIGIISFGDFSKADVGTYWRKMGTSGNTSRIKVYNHDADTAIDNNSSDETTMDLEQAGFVNPKANLNLYLSSPTISGLLTSLSDAVSDNKSDTLSLSWGISESEIKREIKLGILSKKYSQIINLILEQAAAQGISVFNSSGDNGAYDGISSGVTSLSVESPSSSPYITSVGATSIPVDYSINGQRIRINKERAWSNDFLYPYFNKLKLYEANSSIFIPSYFAGTGGGFSMLNSVPAYQKNIKGVGSYNAIKYWDMSSGYAQQYTAPSLVSGENSGRNVPDIVANGDPQSGYTVYHNNKWSISGGTSIVAPQIAGVDSLMVAKAKHRMGLWNPKIYSYSTSRNSPFNPIDSINDNSNIYYVGQPGKPYNQATGLGTVNYYKLYKEMK</sequence>
<evidence type="ECO:0000256" key="7">
    <source>
        <dbReference type="ARBA" id="ARBA00023145"/>
    </source>
</evidence>
<dbReference type="AlphaFoldDB" id="A0A9Q8MTD6"/>
<gene>
    <name evidence="9" type="ORF">DY130_06970</name>
</gene>
<evidence type="ECO:0000256" key="2">
    <source>
        <dbReference type="ARBA" id="ARBA00022670"/>
    </source>
</evidence>
<dbReference type="PANTHER" id="PTHR14218">
    <property type="entry name" value="PROTEASE S8 TRIPEPTIDYL PEPTIDASE I CLN2"/>
    <property type="match status" value="1"/>
</dbReference>
<dbReference type="Proteomes" id="UP000784700">
    <property type="component" value="Unassembled WGS sequence"/>
</dbReference>
<dbReference type="SUPFAM" id="SSF54897">
    <property type="entry name" value="Protease propeptides/inhibitors"/>
    <property type="match status" value="1"/>
</dbReference>
<dbReference type="Gene3D" id="3.40.50.200">
    <property type="entry name" value="Peptidase S8/S53 domain"/>
    <property type="match status" value="1"/>
</dbReference>
<dbReference type="Pfam" id="PF09286">
    <property type="entry name" value="Pro-kuma_activ"/>
    <property type="match status" value="1"/>
</dbReference>
<organism evidence="9 10">
    <name type="scientific">Apilactobacillus micheneri</name>
    <dbReference type="NCBI Taxonomy" id="1899430"/>
    <lineage>
        <taxon>Bacteria</taxon>
        <taxon>Bacillati</taxon>
        <taxon>Bacillota</taxon>
        <taxon>Bacilli</taxon>
        <taxon>Lactobacillales</taxon>
        <taxon>Lactobacillaceae</taxon>
        <taxon>Apilactobacillus</taxon>
    </lineage>
</organism>
<dbReference type="CDD" id="cd04056">
    <property type="entry name" value="Peptidases_S53"/>
    <property type="match status" value="1"/>
</dbReference>
<evidence type="ECO:0000256" key="4">
    <source>
        <dbReference type="ARBA" id="ARBA00022801"/>
    </source>
</evidence>
<keyword evidence="3" id="KW-0479">Metal-binding</keyword>
<dbReference type="GO" id="GO:0046872">
    <property type="term" value="F:metal ion binding"/>
    <property type="evidence" value="ECO:0007669"/>
    <property type="project" value="UniProtKB-KW"/>
</dbReference>
<keyword evidence="7" id="KW-0865">Zymogen</keyword>
<comment type="cofactor">
    <cofactor evidence="1">
        <name>Ca(2+)</name>
        <dbReference type="ChEBI" id="CHEBI:29108"/>
    </cofactor>
</comment>
<evidence type="ECO:0000313" key="10">
    <source>
        <dbReference type="Proteomes" id="UP000784700"/>
    </source>
</evidence>
<dbReference type="InterPro" id="IPR030400">
    <property type="entry name" value="Sedolisin_dom"/>
</dbReference>
<protein>
    <submittedName>
        <fullName evidence="9">Aspartyl protease</fullName>
    </submittedName>
</protein>
<dbReference type="SUPFAM" id="SSF52743">
    <property type="entry name" value="Subtilisin-like"/>
    <property type="match status" value="1"/>
</dbReference>
<dbReference type="RefSeq" id="WP_140925231.1">
    <property type="nucleotide sequence ID" value="NZ_QUBF01000010.1"/>
</dbReference>
<dbReference type="InterPro" id="IPR050819">
    <property type="entry name" value="Tripeptidyl-peptidase_I"/>
</dbReference>
<dbReference type="PROSITE" id="PS51695">
    <property type="entry name" value="SEDOLISIN"/>
    <property type="match status" value="1"/>
</dbReference>
<keyword evidence="6" id="KW-0106">Calcium</keyword>
<keyword evidence="4" id="KW-0378">Hydrolase</keyword>
<dbReference type="InterPro" id="IPR015366">
    <property type="entry name" value="S53_propep"/>
</dbReference>
<reference evidence="9" key="1">
    <citation type="submission" date="2018-08" db="EMBL/GenBank/DDBJ databases">
        <title>Comparative genomics of wild bee and flower associated Lactobacillus reveals potential adaptation to the bee host.</title>
        <authorList>
            <person name="Vuong H.Q."/>
            <person name="Mcfrederick Q.S."/>
        </authorList>
    </citation>
    <scope>NUCLEOTIDE SEQUENCE</scope>
    <source>
        <strain evidence="9">HV_63</strain>
    </source>
</reference>
<dbReference type="GO" id="GO:0004252">
    <property type="term" value="F:serine-type endopeptidase activity"/>
    <property type="evidence" value="ECO:0007669"/>
    <property type="project" value="InterPro"/>
</dbReference>
<evidence type="ECO:0000256" key="3">
    <source>
        <dbReference type="ARBA" id="ARBA00022723"/>
    </source>
</evidence>
<feature type="domain" description="Peptidase S53" evidence="8">
    <location>
        <begin position="192"/>
        <end position="601"/>
    </location>
</feature>
<evidence type="ECO:0000256" key="6">
    <source>
        <dbReference type="ARBA" id="ARBA00022837"/>
    </source>
</evidence>
<comment type="caution">
    <text evidence="9">The sequence shown here is derived from an EMBL/GenBank/DDBJ whole genome shotgun (WGS) entry which is preliminary data.</text>
</comment>
<dbReference type="EMBL" id="QUBG01000010">
    <property type="protein sequence ID" value="TPR42855.1"/>
    <property type="molecule type" value="Genomic_DNA"/>
</dbReference>
<evidence type="ECO:0000256" key="1">
    <source>
        <dbReference type="ARBA" id="ARBA00001913"/>
    </source>
</evidence>
<dbReference type="PANTHER" id="PTHR14218:SF15">
    <property type="entry name" value="TRIPEPTIDYL-PEPTIDASE 1"/>
    <property type="match status" value="1"/>
</dbReference>
<keyword evidence="5" id="KW-0720">Serine protease</keyword>